<name>A0ABD2NSV8_9CUCU</name>
<proteinExistence type="predicted"/>
<sequence length="151" mass="16857">MAGNQGKRIVAMALENPYESGPSRFVSKFDLTEEEENSIGVSSFSSQLKLSEPIEEEFSGSHPTLSQPLQYSETNEDIQQELDKFFEVVIGQPSWNNPVGNHQVFDAGLSPNYAANVVNNLFPYGCFRAIVDNDIIDEMVNRTDLYATQTL</sequence>
<keyword evidence="2" id="KW-1185">Reference proteome</keyword>
<dbReference type="EMBL" id="JABFTP020000144">
    <property type="protein sequence ID" value="KAL3281812.1"/>
    <property type="molecule type" value="Genomic_DNA"/>
</dbReference>
<dbReference type="AlphaFoldDB" id="A0ABD2NSV8"/>
<protein>
    <submittedName>
        <fullName evidence="1">Uncharacterized protein</fullName>
    </submittedName>
</protein>
<organism evidence="1 2">
    <name type="scientific">Cryptolaemus montrouzieri</name>
    <dbReference type="NCBI Taxonomy" id="559131"/>
    <lineage>
        <taxon>Eukaryota</taxon>
        <taxon>Metazoa</taxon>
        <taxon>Ecdysozoa</taxon>
        <taxon>Arthropoda</taxon>
        <taxon>Hexapoda</taxon>
        <taxon>Insecta</taxon>
        <taxon>Pterygota</taxon>
        <taxon>Neoptera</taxon>
        <taxon>Endopterygota</taxon>
        <taxon>Coleoptera</taxon>
        <taxon>Polyphaga</taxon>
        <taxon>Cucujiformia</taxon>
        <taxon>Coccinelloidea</taxon>
        <taxon>Coccinellidae</taxon>
        <taxon>Scymninae</taxon>
        <taxon>Scymnini</taxon>
        <taxon>Cryptolaemus</taxon>
    </lineage>
</organism>
<reference evidence="1 2" key="1">
    <citation type="journal article" date="2021" name="BMC Biol.">
        <title>Horizontally acquired antibacterial genes associated with adaptive radiation of ladybird beetles.</title>
        <authorList>
            <person name="Li H.S."/>
            <person name="Tang X.F."/>
            <person name="Huang Y.H."/>
            <person name="Xu Z.Y."/>
            <person name="Chen M.L."/>
            <person name="Du X.Y."/>
            <person name="Qiu B.Y."/>
            <person name="Chen P.T."/>
            <person name="Zhang W."/>
            <person name="Slipinski A."/>
            <person name="Escalona H.E."/>
            <person name="Waterhouse R.M."/>
            <person name="Zwick A."/>
            <person name="Pang H."/>
        </authorList>
    </citation>
    <scope>NUCLEOTIDE SEQUENCE [LARGE SCALE GENOMIC DNA]</scope>
    <source>
        <strain evidence="1">SYSU2018</strain>
    </source>
</reference>
<accession>A0ABD2NSV8</accession>
<comment type="caution">
    <text evidence="1">The sequence shown here is derived from an EMBL/GenBank/DDBJ whole genome shotgun (WGS) entry which is preliminary data.</text>
</comment>
<gene>
    <name evidence="1" type="ORF">HHI36_005012</name>
</gene>
<dbReference type="Proteomes" id="UP001516400">
    <property type="component" value="Unassembled WGS sequence"/>
</dbReference>
<evidence type="ECO:0000313" key="2">
    <source>
        <dbReference type="Proteomes" id="UP001516400"/>
    </source>
</evidence>
<evidence type="ECO:0000313" key="1">
    <source>
        <dbReference type="EMBL" id="KAL3281812.1"/>
    </source>
</evidence>